<evidence type="ECO:0008006" key="3">
    <source>
        <dbReference type="Google" id="ProtNLM"/>
    </source>
</evidence>
<dbReference type="SUPFAM" id="SSF54427">
    <property type="entry name" value="NTF2-like"/>
    <property type="match status" value="1"/>
</dbReference>
<dbReference type="EMBL" id="JARFYM010000045">
    <property type="protein sequence ID" value="MDL2403356.1"/>
    <property type="molecule type" value="Genomic_DNA"/>
</dbReference>
<evidence type="ECO:0000313" key="1">
    <source>
        <dbReference type="EMBL" id="MDL2403356.1"/>
    </source>
</evidence>
<organism evidence="1 2">
    <name type="scientific">Rhizobium mayense</name>
    <dbReference type="NCBI Taxonomy" id="1312184"/>
    <lineage>
        <taxon>Bacteria</taxon>
        <taxon>Pseudomonadati</taxon>
        <taxon>Pseudomonadota</taxon>
        <taxon>Alphaproteobacteria</taxon>
        <taxon>Hyphomicrobiales</taxon>
        <taxon>Rhizobiaceae</taxon>
        <taxon>Rhizobium/Agrobacterium group</taxon>
        <taxon>Rhizobium</taxon>
    </lineage>
</organism>
<dbReference type="Gene3D" id="3.10.450.50">
    <property type="match status" value="1"/>
</dbReference>
<dbReference type="InterPro" id="IPR032710">
    <property type="entry name" value="NTF2-like_dom_sf"/>
</dbReference>
<gene>
    <name evidence="1" type="ORF">PY649_31235</name>
</gene>
<reference evidence="1" key="1">
    <citation type="submission" date="2023-06" db="EMBL/GenBank/DDBJ databases">
        <title>Phylogenetic Diversity of Rhizobium strains.</title>
        <authorList>
            <person name="Moura F.T."/>
            <person name="Helene L.C.F."/>
            <person name="Hungria M."/>
        </authorList>
    </citation>
    <scope>NUCLEOTIDE SEQUENCE</scope>
    <source>
        <strain evidence="1">CCGE526</strain>
    </source>
</reference>
<keyword evidence="2" id="KW-1185">Reference proteome</keyword>
<proteinExistence type="predicted"/>
<dbReference type="RefSeq" id="WP_285872789.1">
    <property type="nucleotide sequence ID" value="NZ_JARFYM010000045.1"/>
</dbReference>
<protein>
    <recommendedName>
        <fullName evidence="3">4-oxalocrotonate tautomerase domain-containing protein</fullName>
    </recommendedName>
</protein>
<dbReference type="SUPFAM" id="SSF55331">
    <property type="entry name" value="Tautomerase/MIF"/>
    <property type="match status" value="1"/>
</dbReference>
<dbReference type="InterPro" id="IPR014347">
    <property type="entry name" value="Tautomerase/MIF_sf"/>
</dbReference>
<comment type="caution">
    <text evidence="1">The sequence shown here is derived from an EMBL/GenBank/DDBJ whole genome shotgun (WGS) entry which is preliminary data.</text>
</comment>
<name>A0ABT7K416_9HYPH</name>
<dbReference type="Proteomes" id="UP001172645">
    <property type="component" value="Unassembled WGS sequence"/>
</dbReference>
<dbReference type="Gene3D" id="3.30.429.10">
    <property type="entry name" value="Macrophage Migration Inhibitory Factor"/>
    <property type="match status" value="1"/>
</dbReference>
<evidence type="ECO:0000313" key="2">
    <source>
        <dbReference type="Proteomes" id="UP001172645"/>
    </source>
</evidence>
<sequence length="163" mass="17130">MPVIETTLIEGYDAETKTRLMKGMARVVRSVIAAVPEGTITVIREVSPSSYARGGIPRVPGPPLPPAADVVSAFAKALSEGDQGKAAALLTPEFAATDARGASVDLAAMMKSAAGRAYLRFDESVNDEDVLVFAEGTAGAARFIERFTISGRLISAYAIWIAQ</sequence>
<accession>A0ABT7K416</accession>